<dbReference type="Proteomes" id="UP000006728">
    <property type="component" value="Chromosome"/>
</dbReference>
<name>A4FMT2_SACEN</name>
<organism evidence="2 3">
    <name type="scientific">Saccharopolyspora erythraea (strain ATCC 11635 / DSM 40517 / JCM 4748 / NBRC 13426 / NCIMB 8594 / NRRL 2338)</name>
    <dbReference type="NCBI Taxonomy" id="405948"/>
    <lineage>
        <taxon>Bacteria</taxon>
        <taxon>Bacillati</taxon>
        <taxon>Actinomycetota</taxon>
        <taxon>Actinomycetes</taxon>
        <taxon>Pseudonocardiales</taxon>
        <taxon>Pseudonocardiaceae</taxon>
        <taxon>Saccharopolyspora</taxon>
    </lineage>
</organism>
<evidence type="ECO:0000313" key="3">
    <source>
        <dbReference type="Proteomes" id="UP000006728"/>
    </source>
</evidence>
<evidence type="ECO:0000256" key="1">
    <source>
        <dbReference type="SAM" id="MobiDB-lite"/>
    </source>
</evidence>
<dbReference type="AlphaFoldDB" id="A4FMT2"/>
<dbReference type="HOGENOM" id="CLU_1561767_0_0_11"/>
<protein>
    <submittedName>
        <fullName evidence="2">Uncharacterized protein</fullName>
    </submittedName>
</protein>
<reference evidence="2 3" key="1">
    <citation type="journal article" date="2007" name="Nat. Biotechnol.">
        <title>Complete genome sequence of the erythromycin-producing bacterium Saccharopolyspora erythraea NRRL23338.</title>
        <authorList>
            <person name="Oliynyk M."/>
            <person name="Samborskyy M."/>
            <person name="Lester J.B."/>
            <person name="Mironenko T."/>
            <person name="Scott N."/>
            <person name="Dickens S."/>
            <person name="Haydock S.F."/>
            <person name="Leadlay P.F."/>
        </authorList>
    </citation>
    <scope>NUCLEOTIDE SEQUENCE [LARGE SCALE GENOMIC DNA]</scope>
    <source>
        <strain evidence="3">ATCC 11635 / DSM 40517 / JCM 4748 / NBRC 13426 / NCIMB 8594 / NRRL 2338</strain>
    </source>
</reference>
<feature type="region of interest" description="Disordered" evidence="1">
    <location>
        <begin position="26"/>
        <end position="106"/>
    </location>
</feature>
<evidence type="ECO:0000313" key="2">
    <source>
        <dbReference type="EMBL" id="CAM05357.1"/>
    </source>
</evidence>
<proteinExistence type="predicted"/>
<dbReference type="KEGG" id="sen:SACE_6184"/>
<feature type="region of interest" description="Disordered" evidence="1">
    <location>
        <begin position="135"/>
        <end position="171"/>
    </location>
</feature>
<gene>
    <name evidence="2" type="ordered locus">SACE_6184</name>
</gene>
<dbReference type="EMBL" id="AM420293">
    <property type="protein sequence ID" value="CAM05357.1"/>
    <property type="molecule type" value="Genomic_DNA"/>
</dbReference>
<accession>A4FMT2</accession>
<sequence length="171" mass="18458">MCNWRVTPNVSIPHRCNWENGNTAGGTFLESGPGGYRDGRPSGGRPPRTTAGLGPDGGGHRRKGRCDPGPTDRATRAIQGGADLRSPDRVRTPDEPGSTAAQRSVGRGPCFAAHAVRRHDLSPGATDQFTGNCRFHSGDGDFHHPDRNSRNRDETGQDRFAKGFARSVHHR</sequence>
<feature type="compositionally biased region" description="Basic and acidic residues" evidence="1">
    <location>
        <begin position="85"/>
        <end position="94"/>
    </location>
</feature>
<feature type="compositionally biased region" description="Basic and acidic residues" evidence="1">
    <location>
        <begin position="136"/>
        <end position="161"/>
    </location>
</feature>
<keyword evidence="3" id="KW-1185">Reference proteome</keyword>